<feature type="region of interest" description="Disordered" evidence="2">
    <location>
        <begin position="78"/>
        <end position="102"/>
    </location>
</feature>
<dbReference type="SUPFAM" id="SSF82153">
    <property type="entry name" value="FAS1 domain"/>
    <property type="match status" value="1"/>
</dbReference>
<dbReference type="EMBL" id="CM007381">
    <property type="protein sequence ID" value="ONK79977.1"/>
    <property type="molecule type" value="Genomic_DNA"/>
</dbReference>
<dbReference type="PROSITE" id="PS50213">
    <property type="entry name" value="FAS1"/>
    <property type="match status" value="1"/>
</dbReference>
<keyword evidence="5" id="KW-1185">Reference proteome</keyword>
<dbReference type="Gramene" id="ONK79977">
    <property type="protein sequence ID" value="ONK79977"/>
    <property type="gene ID" value="A4U43_C01F12450"/>
</dbReference>
<evidence type="ECO:0000313" key="5">
    <source>
        <dbReference type="Proteomes" id="UP000243459"/>
    </source>
</evidence>
<reference evidence="5" key="1">
    <citation type="journal article" date="2017" name="Nat. Commun.">
        <title>The asparagus genome sheds light on the origin and evolution of a young Y chromosome.</title>
        <authorList>
            <person name="Harkess A."/>
            <person name="Zhou J."/>
            <person name="Xu C."/>
            <person name="Bowers J.E."/>
            <person name="Van der Hulst R."/>
            <person name="Ayyampalayam S."/>
            <person name="Mercati F."/>
            <person name="Riccardi P."/>
            <person name="McKain M.R."/>
            <person name="Kakrana A."/>
            <person name="Tang H."/>
            <person name="Ray J."/>
            <person name="Groenendijk J."/>
            <person name="Arikit S."/>
            <person name="Mathioni S.M."/>
            <person name="Nakano M."/>
            <person name="Shan H."/>
            <person name="Telgmann-Rauber A."/>
            <person name="Kanno A."/>
            <person name="Yue Z."/>
            <person name="Chen H."/>
            <person name="Li W."/>
            <person name="Chen Y."/>
            <person name="Xu X."/>
            <person name="Zhang Y."/>
            <person name="Luo S."/>
            <person name="Chen H."/>
            <person name="Gao J."/>
            <person name="Mao Z."/>
            <person name="Pires J.C."/>
            <person name="Luo M."/>
            <person name="Kudrna D."/>
            <person name="Wing R.A."/>
            <person name="Meyers B.C."/>
            <person name="Yi K."/>
            <person name="Kong H."/>
            <person name="Lavrijsen P."/>
            <person name="Sunseri F."/>
            <person name="Falavigna A."/>
            <person name="Ye Y."/>
            <person name="Leebens-Mack J.H."/>
            <person name="Chen G."/>
        </authorList>
    </citation>
    <scope>NUCLEOTIDE SEQUENCE [LARGE SCALE GENOMIC DNA]</scope>
    <source>
        <strain evidence="5">cv. DH0086</strain>
    </source>
</reference>
<organism evidence="4 5">
    <name type="scientific">Asparagus officinalis</name>
    <name type="common">Garden asparagus</name>
    <dbReference type="NCBI Taxonomy" id="4686"/>
    <lineage>
        <taxon>Eukaryota</taxon>
        <taxon>Viridiplantae</taxon>
        <taxon>Streptophyta</taxon>
        <taxon>Embryophyta</taxon>
        <taxon>Tracheophyta</taxon>
        <taxon>Spermatophyta</taxon>
        <taxon>Magnoliopsida</taxon>
        <taxon>Liliopsida</taxon>
        <taxon>Asparagales</taxon>
        <taxon>Asparagaceae</taxon>
        <taxon>Asparagoideae</taxon>
        <taxon>Asparagus</taxon>
    </lineage>
</organism>
<feature type="compositionally biased region" description="Pro residues" evidence="2">
    <location>
        <begin position="92"/>
        <end position="102"/>
    </location>
</feature>
<comment type="similarity">
    <text evidence="1">Belongs to the fasciclin-like AGP family.</text>
</comment>
<dbReference type="InterPro" id="IPR052806">
    <property type="entry name" value="Fasciclin-like_AGP"/>
</dbReference>
<dbReference type="InterPro" id="IPR036378">
    <property type="entry name" value="FAS1_dom_sf"/>
</dbReference>
<gene>
    <name evidence="4" type="ORF">A4U43_C01F12450</name>
</gene>
<protein>
    <recommendedName>
        <fullName evidence="3">FAS1 domain-containing protein</fullName>
    </recommendedName>
</protein>
<feature type="domain" description="FAS1" evidence="3">
    <location>
        <begin position="156"/>
        <end position="260"/>
    </location>
</feature>
<proteinExistence type="inferred from homology"/>
<evidence type="ECO:0000313" key="4">
    <source>
        <dbReference type="EMBL" id="ONK79977.1"/>
    </source>
</evidence>
<evidence type="ECO:0000259" key="3">
    <source>
        <dbReference type="PROSITE" id="PS50213"/>
    </source>
</evidence>
<dbReference type="Proteomes" id="UP000243459">
    <property type="component" value="Chromosome 1"/>
</dbReference>
<feature type="compositionally biased region" description="Low complexity" evidence="2">
    <location>
        <begin position="80"/>
        <end position="91"/>
    </location>
</feature>
<dbReference type="PANTHER" id="PTHR33985:SF29">
    <property type="entry name" value="FAS1 DOMAIN-CONTAINING PROTEIN"/>
    <property type="match status" value="1"/>
</dbReference>
<dbReference type="PANTHER" id="PTHR33985">
    <property type="entry name" value="OS02G0491300 PROTEIN-RELATED"/>
    <property type="match status" value="1"/>
</dbReference>
<dbReference type="InterPro" id="IPR000782">
    <property type="entry name" value="FAS1_domain"/>
</dbReference>
<accession>A0A5P1FRC1</accession>
<dbReference type="AlphaFoldDB" id="A0A5P1FRC1"/>
<evidence type="ECO:0000256" key="1">
    <source>
        <dbReference type="ARBA" id="ARBA00007843"/>
    </source>
</evidence>
<sequence length="260" mass="27445">MFFLLRLVLPLVHAPVYVTAAVALIIAAISTSGELRHQEETDVLLALHASGFHLTGRRPPRAPIHALTAVPVHPLRPPDEALSSLSPAAATTPPPPRLPPSYPPPSLLACHVAPPSHPPPLPNLTLTSQTSINGVPVTRPNLFVSGPTPSTASPPFSRVSPLPPTEPNWDRAVRALGSKGYVPFAIGLNAILDSLKESSPEQVTVFAPRDSGFDYVTCEAYLLEGAVRRHVAVGRFLYGELMGMGTGEGVRTVAGTVGCL</sequence>
<name>A0A5P1FRC1_ASPOF</name>
<evidence type="ECO:0000256" key="2">
    <source>
        <dbReference type="SAM" id="MobiDB-lite"/>
    </source>
</evidence>